<dbReference type="InterPro" id="IPR058636">
    <property type="entry name" value="Beta-barrel_YknX"/>
</dbReference>
<evidence type="ECO:0000313" key="5">
    <source>
        <dbReference type="Proteomes" id="UP000231098"/>
    </source>
</evidence>
<feature type="transmembrane region" description="Helical" evidence="1">
    <location>
        <begin position="20"/>
        <end position="40"/>
    </location>
</feature>
<dbReference type="Pfam" id="PF25990">
    <property type="entry name" value="Beta-barrel_YknX"/>
    <property type="match status" value="1"/>
</dbReference>
<dbReference type="Gene3D" id="2.40.30.170">
    <property type="match status" value="1"/>
</dbReference>
<dbReference type="PANTHER" id="PTHR30469">
    <property type="entry name" value="MULTIDRUG RESISTANCE PROTEIN MDTA"/>
    <property type="match status" value="1"/>
</dbReference>
<evidence type="ECO:0000259" key="2">
    <source>
        <dbReference type="Pfam" id="PF25975"/>
    </source>
</evidence>
<proteinExistence type="predicted"/>
<reference evidence="5" key="1">
    <citation type="submission" date="2017-09" db="EMBL/GenBank/DDBJ databases">
        <title>Depth-based differentiation of microbial function through sediment-hosted aquifers and enrichment of novel symbionts in the deep terrestrial subsurface.</title>
        <authorList>
            <person name="Probst A.J."/>
            <person name="Ladd B."/>
            <person name="Jarett J.K."/>
            <person name="Geller-Mcgrath D.E."/>
            <person name="Sieber C.M.K."/>
            <person name="Emerson J.B."/>
            <person name="Anantharaman K."/>
            <person name="Thomas B.C."/>
            <person name="Malmstrom R."/>
            <person name="Stieglmeier M."/>
            <person name="Klingl A."/>
            <person name="Woyke T."/>
            <person name="Ryan C.M."/>
            <person name="Banfield J.F."/>
        </authorList>
    </citation>
    <scope>NUCLEOTIDE SEQUENCE [LARGE SCALE GENOMIC DNA]</scope>
</reference>
<dbReference type="Pfam" id="PF25975">
    <property type="entry name" value="CzcB_C"/>
    <property type="match status" value="1"/>
</dbReference>
<evidence type="ECO:0000313" key="4">
    <source>
        <dbReference type="EMBL" id="PIS21694.1"/>
    </source>
</evidence>
<name>A0A2H0X9T8_UNCKA</name>
<evidence type="ECO:0000259" key="3">
    <source>
        <dbReference type="Pfam" id="PF25990"/>
    </source>
</evidence>
<dbReference type="InterPro" id="IPR058649">
    <property type="entry name" value="CzcB_C"/>
</dbReference>
<dbReference type="Gene3D" id="2.40.420.20">
    <property type="match status" value="1"/>
</dbReference>
<dbReference type="GO" id="GO:0015562">
    <property type="term" value="F:efflux transmembrane transporter activity"/>
    <property type="evidence" value="ECO:0007669"/>
    <property type="project" value="TreeGrafter"/>
</dbReference>
<dbReference type="Gene3D" id="2.40.50.100">
    <property type="match status" value="1"/>
</dbReference>
<dbReference type="GO" id="GO:1990281">
    <property type="term" value="C:efflux pump complex"/>
    <property type="evidence" value="ECO:0007669"/>
    <property type="project" value="TreeGrafter"/>
</dbReference>
<evidence type="ECO:0000256" key="1">
    <source>
        <dbReference type="SAM" id="Phobius"/>
    </source>
</evidence>
<keyword evidence="1" id="KW-0472">Membrane</keyword>
<gene>
    <name evidence="4" type="ORF">COT51_01335</name>
</gene>
<feature type="domain" description="YknX-like beta-barrel" evidence="3">
    <location>
        <begin position="276"/>
        <end position="347"/>
    </location>
</feature>
<organism evidence="4 5">
    <name type="scientific">candidate division WWE3 bacterium CG08_land_8_20_14_0_20_41_15</name>
    <dbReference type="NCBI Taxonomy" id="1975086"/>
    <lineage>
        <taxon>Bacteria</taxon>
        <taxon>Katanobacteria</taxon>
    </lineage>
</organism>
<dbReference type="EMBL" id="PEYV01000026">
    <property type="protein sequence ID" value="PIS21694.1"/>
    <property type="molecule type" value="Genomic_DNA"/>
</dbReference>
<sequence>MISNQKLSLPKKTILFVKKLPLFLKILIIGGLVVGGYFFYQKNKLNQTAKTEYQSAIAEKGTLINTISASGSVSSTGNVDITTSISGTVREVFAKNGDTLQKGQEIAEIILDETSTQKQTSAWSSYLSALNSLKTTEQNKSSLELQVLKDQQTTLSTQKDVDYEDTHPVNPTTGTGYTELERQIIDSARAQAQKSLEISIAKLNNYQATLDAANAALSASWESYKQTSNIIYTPADGILSNFSLVAGQAITATSNSSGTTTSQSIGTISPTNSQTQISINLSETDAVKVEPDQKVSLTLDAYSDKTFTGKVLSIDTSGSVSSGVTNYPATILMDKTDLKVFPNMGVSATIIVSVKSNVVLIPSSYIQTQNEQSIVKVQKDGQIKDVAVELGDANDTQTEIISGINEGDTIVTIVSATSSSSSSTINETSIFGSFGSGRGGGGMMPR</sequence>
<feature type="domain" description="CzcB-like C-terminal circularly permuted SH3-like" evidence="2">
    <location>
        <begin position="359"/>
        <end position="412"/>
    </location>
</feature>
<keyword evidence="1" id="KW-1133">Transmembrane helix</keyword>
<dbReference type="AlphaFoldDB" id="A0A2H0X9T8"/>
<protein>
    <submittedName>
        <fullName evidence="4">Uncharacterized protein</fullName>
    </submittedName>
</protein>
<keyword evidence="1" id="KW-0812">Transmembrane</keyword>
<dbReference type="PANTHER" id="PTHR30469:SF33">
    <property type="entry name" value="SLR1207 PROTEIN"/>
    <property type="match status" value="1"/>
</dbReference>
<dbReference type="Proteomes" id="UP000231098">
    <property type="component" value="Unassembled WGS sequence"/>
</dbReference>
<accession>A0A2H0X9T8</accession>
<comment type="caution">
    <text evidence="4">The sequence shown here is derived from an EMBL/GenBank/DDBJ whole genome shotgun (WGS) entry which is preliminary data.</text>
</comment>